<evidence type="ECO:0000313" key="2">
    <source>
        <dbReference type="Proteomes" id="UP000616769"/>
    </source>
</evidence>
<dbReference type="GO" id="GO:0006401">
    <property type="term" value="P:RNA catabolic process"/>
    <property type="evidence" value="ECO:0007669"/>
    <property type="project" value="InterPro"/>
</dbReference>
<name>A0A132AGB1_SARSC</name>
<comment type="caution">
    <text evidence="1">The sequence shown here is derived from an EMBL/GenBank/DDBJ whole genome shotgun (WGS) entry which is preliminary data.</text>
</comment>
<organism evidence="1 2">
    <name type="scientific">Sarcoptes scabiei</name>
    <name type="common">Itch mite</name>
    <name type="synonym">Acarus scabiei</name>
    <dbReference type="NCBI Taxonomy" id="52283"/>
    <lineage>
        <taxon>Eukaryota</taxon>
        <taxon>Metazoa</taxon>
        <taxon>Ecdysozoa</taxon>
        <taxon>Arthropoda</taxon>
        <taxon>Chelicerata</taxon>
        <taxon>Arachnida</taxon>
        <taxon>Acari</taxon>
        <taxon>Acariformes</taxon>
        <taxon>Sarcoptiformes</taxon>
        <taxon>Astigmata</taxon>
        <taxon>Psoroptidia</taxon>
        <taxon>Sarcoptoidea</taxon>
        <taxon>Sarcoptidae</taxon>
        <taxon>Sarcoptinae</taxon>
        <taxon>Sarcoptes</taxon>
    </lineage>
</organism>
<gene>
    <name evidence="1" type="ORF">QR98_0085190</name>
</gene>
<accession>A0A132AGB1</accession>
<dbReference type="PANTHER" id="PTHR47204:SF1">
    <property type="entry name" value="RIBONUCLEASE H2 SUBUNIT C"/>
    <property type="match status" value="1"/>
</dbReference>
<dbReference type="Gene3D" id="2.40.128.680">
    <property type="match status" value="1"/>
</dbReference>
<protein>
    <submittedName>
        <fullName evidence="1">Uncharacterized protein</fullName>
    </submittedName>
</protein>
<dbReference type="AlphaFoldDB" id="A0A132AGB1"/>
<evidence type="ECO:0000313" key="1">
    <source>
        <dbReference type="EMBL" id="KPM09973.1"/>
    </source>
</evidence>
<dbReference type="GO" id="GO:0032299">
    <property type="term" value="C:ribonuclease H2 complex"/>
    <property type="evidence" value="ECO:0007669"/>
    <property type="project" value="InterPro"/>
</dbReference>
<sequence>MSIKLIQIEPHNLDKDNLLHLVNFESDSDEKNVLVDKYFNSQIKFQNDSLEYWANIPVSFRGRPLNGTKTQLSHDYSFALASKNGVNIEARRLNNEVHYWNLDKKPSKADSIPQIKEWLDLSSAIHSHVQLED</sequence>
<dbReference type="EMBL" id="JXLN01014334">
    <property type="protein sequence ID" value="KPM09973.1"/>
    <property type="molecule type" value="Genomic_DNA"/>
</dbReference>
<dbReference type="Proteomes" id="UP000616769">
    <property type="component" value="Unassembled WGS sequence"/>
</dbReference>
<dbReference type="InterPro" id="IPR013924">
    <property type="entry name" value="RNase_H2_suC"/>
</dbReference>
<dbReference type="Pfam" id="PF08615">
    <property type="entry name" value="RNase_H2_suC"/>
    <property type="match status" value="1"/>
</dbReference>
<dbReference type="PANTHER" id="PTHR47204">
    <property type="entry name" value="OS02G0168900 PROTEIN"/>
    <property type="match status" value="1"/>
</dbReference>
<dbReference type="VEuPathDB" id="VectorBase:SSCA008673"/>
<proteinExistence type="predicted"/>
<dbReference type="OMA" id="HSHVQLE"/>
<reference evidence="1 2" key="1">
    <citation type="journal article" date="2015" name="Parasit. Vectors">
        <title>Draft genome of the scabies mite.</title>
        <authorList>
            <person name="Rider S.D.Jr."/>
            <person name="Morgan M.S."/>
            <person name="Arlian L.G."/>
        </authorList>
    </citation>
    <scope>NUCLEOTIDE SEQUENCE [LARGE SCALE GENOMIC DNA]</scope>
    <source>
        <strain evidence="1">Arlian Lab</strain>
    </source>
</reference>